<dbReference type="Proteomes" id="UP001612915">
    <property type="component" value="Unassembled WGS sequence"/>
</dbReference>
<evidence type="ECO:0000256" key="3">
    <source>
        <dbReference type="ARBA" id="ARBA00022989"/>
    </source>
</evidence>
<comment type="caution">
    <text evidence="8">The sequence shown here is derived from an EMBL/GenBank/DDBJ whole genome shotgun (WGS) entry which is preliminary data.</text>
</comment>
<evidence type="ECO:0000313" key="9">
    <source>
        <dbReference type="Proteomes" id="UP001612915"/>
    </source>
</evidence>
<dbReference type="EMBL" id="JBITLV010000006">
    <property type="protein sequence ID" value="MFI7588818.1"/>
    <property type="molecule type" value="Genomic_DNA"/>
</dbReference>
<evidence type="ECO:0000256" key="4">
    <source>
        <dbReference type="ARBA" id="ARBA00023136"/>
    </source>
</evidence>
<evidence type="ECO:0000313" key="8">
    <source>
        <dbReference type="EMBL" id="MFI7588818.1"/>
    </source>
</evidence>
<feature type="transmembrane region" description="Helical" evidence="6">
    <location>
        <begin position="127"/>
        <end position="144"/>
    </location>
</feature>
<keyword evidence="4 6" id="KW-0472">Membrane</keyword>
<evidence type="ECO:0000256" key="2">
    <source>
        <dbReference type="ARBA" id="ARBA00022692"/>
    </source>
</evidence>
<dbReference type="RefSeq" id="WP_398282923.1">
    <property type="nucleotide sequence ID" value="NZ_JBITLV010000006.1"/>
</dbReference>
<organism evidence="8 9">
    <name type="scientific">Spongisporangium articulatum</name>
    <dbReference type="NCBI Taxonomy" id="3362603"/>
    <lineage>
        <taxon>Bacteria</taxon>
        <taxon>Bacillati</taxon>
        <taxon>Actinomycetota</taxon>
        <taxon>Actinomycetes</taxon>
        <taxon>Kineosporiales</taxon>
        <taxon>Kineosporiaceae</taxon>
        <taxon>Spongisporangium</taxon>
    </lineage>
</organism>
<feature type="transmembrane region" description="Helical" evidence="6">
    <location>
        <begin position="156"/>
        <end position="174"/>
    </location>
</feature>
<feature type="transmembrane region" description="Helical" evidence="6">
    <location>
        <begin position="95"/>
        <end position="115"/>
    </location>
</feature>
<feature type="domain" description="Ferric oxidoreductase" evidence="7">
    <location>
        <begin position="16"/>
        <end position="137"/>
    </location>
</feature>
<reference evidence="8 9" key="1">
    <citation type="submission" date="2024-10" db="EMBL/GenBank/DDBJ databases">
        <title>The Natural Products Discovery Center: Release of the First 8490 Sequenced Strains for Exploring Actinobacteria Biosynthetic Diversity.</title>
        <authorList>
            <person name="Kalkreuter E."/>
            <person name="Kautsar S.A."/>
            <person name="Yang D."/>
            <person name="Bader C.D."/>
            <person name="Teijaro C.N."/>
            <person name="Fluegel L."/>
            <person name="Davis C.M."/>
            <person name="Simpson J.R."/>
            <person name="Lauterbach L."/>
            <person name="Steele A.D."/>
            <person name="Gui C."/>
            <person name="Meng S."/>
            <person name="Li G."/>
            <person name="Viehrig K."/>
            <person name="Ye F."/>
            <person name="Su P."/>
            <person name="Kiefer A.F."/>
            <person name="Nichols A."/>
            <person name="Cepeda A.J."/>
            <person name="Yan W."/>
            <person name="Fan B."/>
            <person name="Jiang Y."/>
            <person name="Adhikari A."/>
            <person name="Zheng C.-J."/>
            <person name="Schuster L."/>
            <person name="Cowan T.M."/>
            <person name="Smanski M.J."/>
            <person name="Chevrette M.G."/>
            <person name="De Carvalho L.P.S."/>
            <person name="Shen B."/>
        </authorList>
    </citation>
    <scope>NUCLEOTIDE SEQUENCE [LARGE SCALE GENOMIC DNA]</scope>
    <source>
        <strain evidence="8 9">NPDC049639</strain>
    </source>
</reference>
<sequence>MNTVTDQAAWMLARGTGVVALSVFTLALVLGVVARSGRPLAGLGRFGVNELHRTAALTGTTLVAVHVGTLMIDPYAQLRWFDAVVPFAGQFKPLWQGLGTLAVDLLVVITVVSLLRHRLGPRVFRAVHWATYGLWPVAALHALGNGTDAGATWLRVLVGVCTVSVVASVGWRLSGHHRERGRKRTPRTLPRRQGVPA</sequence>
<evidence type="ECO:0000256" key="6">
    <source>
        <dbReference type="SAM" id="Phobius"/>
    </source>
</evidence>
<feature type="compositionally biased region" description="Basic residues" evidence="5">
    <location>
        <begin position="177"/>
        <end position="190"/>
    </location>
</feature>
<evidence type="ECO:0000256" key="1">
    <source>
        <dbReference type="ARBA" id="ARBA00004141"/>
    </source>
</evidence>
<keyword evidence="3 6" id="KW-1133">Transmembrane helix</keyword>
<protein>
    <submittedName>
        <fullName evidence="8">Ferric reductase-like transmembrane domain-containing protein</fullName>
    </submittedName>
</protein>
<gene>
    <name evidence="8" type="ORF">ACIB24_17255</name>
</gene>
<feature type="transmembrane region" description="Helical" evidence="6">
    <location>
        <begin position="12"/>
        <end position="34"/>
    </location>
</feature>
<dbReference type="Pfam" id="PF01794">
    <property type="entry name" value="Ferric_reduct"/>
    <property type="match status" value="1"/>
</dbReference>
<accession>A0ABW8AS87</accession>
<keyword evidence="9" id="KW-1185">Reference proteome</keyword>
<feature type="region of interest" description="Disordered" evidence="5">
    <location>
        <begin position="177"/>
        <end position="197"/>
    </location>
</feature>
<proteinExistence type="predicted"/>
<name>A0ABW8AS87_9ACTN</name>
<dbReference type="InterPro" id="IPR013130">
    <property type="entry name" value="Fe3_Rdtase_TM_dom"/>
</dbReference>
<evidence type="ECO:0000256" key="5">
    <source>
        <dbReference type="SAM" id="MobiDB-lite"/>
    </source>
</evidence>
<keyword evidence="2 6" id="KW-0812">Transmembrane</keyword>
<comment type="subcellular location">
    <subcellularLocation>
        <location evidence="1">Membrane</location>
        <topology evidence="1">Multi-pass membrane protein</topology>
    </subcellularLocation>
</comment>
<evidence type="ECO:0000259" key="7">
    <source>
        <dbReference type="Pfam" id="PF01794"/>
    </source>
</evidence>